<dbReference type="HAMAP" id="MF_00270">
    <property type="entry name" value="Ribosomal_bS18"/>
    <property type="match status" value="1"/>
</dbReference>
<dbReference type="GO" id="GO:0070181">
    <property type="term" value="F:small ribosomal subunit rRNA binding"/>
    <property type="evidence" value="ECO:0007669"/>
    <property type="project" value="TreeGrafter"/>
</dbReference>
<evidence type="ECO:0000256" key="2">
    <source>
        <dbReference type="ARBA" id="ARBA00022980"/>
    </source>
</evidence>
<dbReference type="OrthoDB" id="21463at2759"/>
<dbReference type="AlphaFoldDB" id="A0A1X2I0M1"/>
<comment type="caution">
    <text evidence="6">The sequence shown here is derived from an EMBL/GenBank/DDBJ whole genome shotgun (WGS) entry which is preliminary data.</text>
</comment>
<dbReference type="PANTHER" id="PTHR13479">
    <property type="entry name" value="30S RIBOSOMAL PROTEIN S18"/>
    <property type="match status" value="1"/>
</dbReference>
<sequence>MLSNLKSVAFRSAINSQSTLNRFSQHYFSTNFIARQDQDEQASGGRTIERQTLLLLKDSVTKEKIKPVADVGQRYQKIHHAGDVYHPQDLNDTRYQDQLRQRRGRPNPPTEDPFDVLGLDPLHEYKNYRLLSHFVSDMGKILPREKTGLTAKNQRKLAKAVKRARAMGLMSSTSKYISSGFSGRL</sequence>
<evidence type="ECO:0000256" key="1">
    <source>
        <dbReference type="ARBA" id="ARBA00005589"/>
    </source>
</evidence>
<dbReference type="Pfam" id="PF01084">
    <property type="entry name" value="Ribosomal_S18"/>
    <property type="match status" value="1"/>
</dbReference>
<dbReference type="Proteomes" id="UP000193560">
    <property type="component" value="Unassembled WGS sequence"/>
</dbReference>
<evidence type="ECO:0000256" key="4">
    <source>
        <dbReference type="ARBA" id="ARBA00035264"/>
    </source>
</evidence>
<protein>
    <recommendedName>
        <fullName evidence="4">Small ribosomal subunit protein bS18m</fullName>
    </recommendedName>
</protein>
<accession>A0A1X2I0M1</accession>
<dbReference type="InterPro" id="IPR036870">
    <property type="entry name" value="Ribosomal_bS18_sf"/>
</dbReference>
<comment type="similarity">
    <text evidence="1 5">Belongs to the bacterial ribosomal protein bS18 family.</text>
</comment>
<reference evidence="6 7" key="1">
    <citation type="submission" date="2016-07" db="EMBL/GenBank/DDBJ databases">
        <title>Pervasive Adenine N6-methylation of Active Genes in Fungi.</title>
        <authorList>
            <consortium name="DOE Joint Genome Institute"/>
            <person name="Mondo S.J."/>
            <person name="Dannebaum R.O."/>
            <person name="Kuo R.C."/>
            <person name="Labutti K."/>
            <person name="Haridas S."/>
            <person name="Kuo A."/>
            <person name="Salamov A."/>
            <person name="Ahrendt S.R."/>
            <person name="Lipzen A."/>
            <person name="Sullivan W."/>
            <person name="Andreopoulos W.B."/>
            <person name="Clum A."/>
            <person name="Lindquist E."/>
            <person name="Daum C."/>
            <person name="Ramamoorthy G.K."/>
            <person name="Gryganskyi A."/>
            <person name="Culley D."/>
            <person name="Magnuson J.K."/>
            <person name="James T.Y."/>
            <person name="O'Malley M.A."/>
            <person name="Stajich J.E."/>
            <person name="Spatafora J.W."/>
            <person name="Visel A."/>
            <person name="Grigoriev I.V."/>
        </authorList>
    </citation>
    <scope>NUCLEOTIDE SEQUENCE [LARGE SCALE GENOMIC DNA]</scope>
    <source>
        <strain evidence="6 7">NRRL 1336</strain>
    </source>
</reference>
<dbReference type="InterPro" id="IPR001648">
    <property type="entry name" value="Ribosomal_bS18"/>
</dbReference>
<dbReference type="PRINTS" id="PR00974">
    <property type="entry name" value="RIBOSOMALS18"/>
</dbReference>
<dbReference type="NCBIfam" id="TIGR00165">
    <property type="entry name" value="S18"/>
    <property type="match status" value="1"/>
</dbReference>
<evidence type="ECO:0000313" key="6">
    <source>
        <dbReference type="EMBL" id="ORZ06683.1"/>
    </source>
</evidence>
<gene>
    <name evidence="6" type="ORF">BCR42DRAFT_426975</name>
</gene>
<evidence type="ECO:0000256" key="5">
    <source>
        <dbReference type="RuleBase" id="RU003910"/>
    </source>
</evidence>
<name>A0A1X2I0M1_9FUNG</name>
<dbReference type="SUPFAM" id="SSF46911">
    <property type="entry name" value="Ribosomal protein S18"/>
    <property type="match status" value="1"/>
</dbReference>
<organism evidence="6 7">
    <name type="scientific">Absidia repens</name>
    <dbReference type="NCBI Taxonomy" id="90262"/>
    <lineage>
        <taxon>Eukaryota</taxon>
        <taxon>Fungi</taxon>
        <taxon>Fungi incertae sedis</taxon>
        <taxon>Mucoromycota</taxon>
        <taxon>Mucoromycotina</taxon>
        <taxon>Mucoromycetes</taxon>
        <taxon>Mucorales</taxon>
        <taxon>Cunninghamellaceae</taxon>
        <taxon>Absidia</taxon>
    </lineage>
</organism>
<keyword evidence="7" id="KW-1185">Reference proteome</keyword>
<dbReference type="GO" id="GO:0005763">
    <property type="term" value="C:mitochondrial small ribosomal subunit"/>
    <property type="evidence" value="ECO:0007669"/>
    <property type="project" value="TreeGrafter"/>
</dbReference>
<evidence type="ECO:0000313" key="7">
    <source>
        <dbReference type="Proteomes" id="UP000193560"/>
    </source>
</evidence>
<dbReference type="GO" id="GO:0003735">
    <property type="term" value="F:structural constituent of ribosome"/>
    <property type="evidence" value="ECO:0007669"/>
    <property type="project" value="InterPro"/>
</dbReference>
<dbReference type="Gene3D" id="4.10.640.10">
    <property type="entry name" value="Ribosomal protein S18"/>
    <property type="match status" value="1"/>
</dbReference>
<evidence type="ECO:0000256" key="3">
    <source>
        <dbReference type="ARBA" id="ARBA00023274"/>
    </source>
</evidence>
<dbReference type="GO" id="GO:0032543">
    <property type="term" value="P:mitochondrial translation"/>
    <property type="evidence" value="ECO:0007669"/>
    <property type="project" value="TreeGrafter"/>
</dbReference>
<keyword evidence="3 5" id="KW-0687">Ribonucleoprotein</keyword>
<dbReference type="EMBL" id="MCGE01000038">
    <property type="protein sequence ID" value="ORZ06683.1"/>
    <property type="molecule type" value="Genomic_DNA"/>
</dbReference>
<keyword evidence="2 5" id="KW-0689">Ribosomal protein</keyword>
<proteinExistence type="inferred from homology"/>
<dbReference type="STRING" id="90262.A0A1X2I0M1"/>
<dbReference type="PANTHER" id="PTHR13479:SF40">
    <property type="entry name" value="SMALL RIBOSOMAL SUBUNIT PROTEIN BS18M"/>
    <property type="match status" value="1"/>
</dbReference>